<evidence type="ECO:0000256" key="5">
    <source>
        <dbReference type="ARBA" id="ARBA00022723"/>
    </source>
</evidence>
<feature type="binding site" evidence="9">
    <location>
        <position position="272"/>
    </location>
    <ligand>
        <name>substrate</name>
    </ligand>
</feature>
<dbReference type="Proteomes" id="UP000526302">
    <property type="component" value="Unassembled WGS sequence"/>
</dbReference>
<evidence type="ECO:0000313" key="12">
    <source>
        <dbReference type="Proteomes" id="UP000526302"/>
    </source>
</evidence>
<dbReference type="InterPro" id="IPR034680">
    <property type="entry name" value="Kae1_archaea_euk"/>
</dbReference>
<comment type="caution">
    <text evidence="9">Lacks conserved residue(s) required for the propagation of feature annotation.</text>
</comment>
<keyword evidence="2 9" id="KW-0963">Cytoplasm</keyword>
<comment type="similarity">
    <text evidence="9">Belongs to the KAE1 / TsaD family.</text>
</comment>
<feature type="binding site" evidence="9">
    <location>
        <position position="139"/>
    </location>
    <ligand>
        <name>Fe cation</name>
        <dbReference type="ChEBI" id="CHEBI:24875"/>
    </ligand>
</feature>
<sequence length="341" mass="37660">MICLGIESTAHTFGASIIESDLDKTNYEKATCKILSNEKKTYTTTSGGMIPRELSEHHYKHATQIIGQSLDVAKINLKEIDLIAFSQGPGIGNALRVGANTARQLSIKTNKPLIGVNHCVAHLEIGRKLCAAKDPILLYASGANTQIICYENSYYRVFGETLDTGIGNFLDSFGRNLGLGFPAGPILSELYYEGKELIELPYTVKGMDLAFSGLLTAATRKIKEVERRKIRKEDLVYSTMHYAFAMLTEVTERALAHTEKNEIVLGGGVGCSKPLQQMVESMCKDRGAKLFIPPNQVMVDNAAMIGWTGTLMYKAKVKTSINQSMILPKQRTDDIKVTWRK</sequence>
<dbReference type="Pfam" id="PF00814">
    <property type="entry name" value="TsaD"/>
    <property type="match status" value="1"/>
</dbReference>
<comment type="function">
    <text evidence="9">Required for the formation of a threonylcarbamoyl group on adenosine at position 37 (t(6)A37) in tRNAs that read codons beginning with adenine. Is probably involved in the transfer of the threonylcarbamoyl moiety of threonylcarbamoyl-AMP (TC-AMP) to the N6 group of A37.</text>
</comment>
<dbReference type="InterPro" id="IPR017861">
    <property type="entry name" value="KAE1/TsaD"/>
</dbReference>
<dbReference type="GO" id="GO:0061711">
    <property type="term" value="F:tRNA N(6)-L-threonylcarbamoyladenine synthase activity"/>
    <property type="evidence" value="ECO:0007669"/>
    <property type="project" value="UniProtKB-EC"/>
</dbReference>
<dbReference type="GO" id="GO:0005737">
    <property type="term" value="C:cytoplasm"/>
    <property type="evidence" value="ECO:0007669"/>
    <property type="project" value="UniProtKB-SubCell"/>
</dbReference>
<evidence type="ECO:0000256" key="7">
    <source>
        <dbReference type="ARBA" id="ARBA00023315"/>
    </source>
</evidence>
<evidence type="ECO:0000256" key="6">
    <source>
        <dbReference type="ARBA" id="ARBA00023004"/>
    </source>
</evidence>
<feature type="binding site" evidence="9">
    <location>
        <position position="122"/>
    </location>
    <ligand>
        <name>Fe cation</name>
        <dbReference type="ChEBI" id="CHEBI:24875"/>
    </ligand>
</feature>
<reference evidence="11 12" key="1">
    <citation type="journal article" date="2020" name="Biotechnol. Biofuels">
        <title>New insights from the biogas microbiome by comprehensive genome-resolved metagenomics of nearly 1600 species originating from multiple anaerobic digesters.</title>
        <authorList>
            <person name="Campanaro S."/>
            <person name="Treu L."/>
            <person name="Rodriguez-R L.M."/>
            <person name="Kovalovszki A."/>
            <person name="Ziels R.M."/>
            <person name="Maus I."/>
            <person name="Zhu X."/>
            <person name="Kougias P.G."/>
            <person name="Basile A."/>
            <person name="Luo G."/>
            <person name="Schluter A."/>
            <person name="Konstantinidis K.T."/>
            <person name="Angelidaki I."/>
        </authorList>
    </citation>
    <scope>NUCLEOTIDE SEQUENCE [LARGE SCALE GENOMIC DNA]</scope>
    <source>
        <strain evidence="11">AS22ysBPME_79</strain>
    </source>
</reference>
<feature type="binding site" evidence="9">
    <location>
        <position position="300"/>
    </location>
    <ligand>
        <name>Fe cation</name>
        <dbReference type="ChEBI" id="CHEBI:24875"/>
    </ligand>
</feature>
<feature type="domain" description="Gcp-like" evidence="10">
    <location>
        <begin position="36"/>
        <end position="307"/>
    </location>
</feature>
<dbReference type="PANTHER" id="PTHR11735">
    <property type="entry name" value="TRNA N6-ADENOSINE THREONYLCARBAMOYLTRANSFERASE"/>
    <property type="match status" value="1"/>
</dbReference>
<proteinExistence type="inferred from homology"/>
<evidence type="ECO:0000256" key="1">
    <source>
        <dbReference type="ARBA" id="ARBA00004496"/>
    </source>
</evidence>
<dbReference type="NCBIfam" id="TIGR00329">
    <property type="entry name" value="gcp_kae1"/>
    <property type="match status" value="1"/>
</dbReference>
<evidence type="ECO:0000256" key="8">
    <source>
        <dbReference type="ARBA" id="ARBA00048117"/>
    </source>
</evidence>
<keyword evidence="3 9" id="KW-0808">Transferase</keyword>
<keyword evidence="4 9" id="KW-0819">tRNA processing</keyword>
<gene>
    <name evidence="11" type="primary">tsaD</name>
    <name evidence="9" type="synonym">kae1</name>
    <name evidence="11" type="ORF">GX950_02095</name>
</gene>
<dbReference type="EMBL" id="JAAZKV010000018">
    <property type="protein sequence ID" value="NMA44578.1"/>
    <property type="molecule type" value="Genomic_DNA"/>
</dbReference>
<comment type="catalytic activity">
    <reaction evidence="8 9">
        <text>L-threonylcarbamoyladenylate + adenosine(37) in tRNA = N(6)-L-threonylcarbamoyladenosine(37) in tRNA + AMP + H(+)</text>
        <dbReference type="Rhea" id="RHEA:37059"/>
        <dbReference type="Rhea" id="RHEA-COMP:10162"/>
        <dbReference type="Rhea" id="RHEA-COMP:10163"/>
        <dbReference type="ChEBI" id="CHEBI:15378"/>
        <dbReference type="ChEBI" id="CHEBI:73682"/>
        <dbReference type="ChEBI" id="CHEBI:74411"/>
        <dbReference type="ChEBI" id="CHEBI:74418"/>
        <dbReference type="ChEBI" id="CHEBI:456215"/>
        <dbReference type="EC" id="2.3.1.234"/>
    </reaction>
</comment>
<dbReference type="InterPro" id="IPR043129">
    <property type="entry name" value="ATPase_NBD"/>
</dbReference>
<evidence type="ECO:0000256" key="2">
    <source>
        <dbReference type="ARBA" id="ARBA00022490"/>
    </source>
</evidence>
<evidence type="ECO:0000259" key="10">
    <source>
        <dbReference type="Pfam" id="PF00814"/>
    </source>
</evidence>
<feature type="binding site" evidence="9">
    <location>
        <position position="118"/>
    </location>
    <ligand>
        <name>Fe cation</name>
        <dbReference type="ChEBI" id="CHEBI:24875"/>
    </ligand>
</feature>
<dbReference type="GO" id="GO:0005506">
    <property type="term" value="F:iron ion binding"/>
    <property type="evidence" value="ECO:0007669"/>
    <property type="project" value="UniProtKB-UniRule"/>
</dbReference>
<keyword evidence="5 9" id="KW-0479">Metal-binding</keyword>
<evidence type="ECO:0000256" key="9">
    <source>
        <dbReference type="HAMAP-Rule" id="MF_01446"/>
    </source>
</evidence>
<dbReference type="Gene3D" id="3.30.420.40">
    <property type="match status" value="2"/>
</dbReference>
<dbReference type="HAMAP" id="MF_01446">
    <property type="entry name" value="Kae1"/>
    <property type="match status" value="1"/>
</dbReference>
<protein>
    <recommendedName>
        <fullName evidence="9">tRNA N6-adenosine threonylcarbamoyltransferase</fullName>
        <ecNumber evidence="9">2.3.1.234</ecNumber>
    </recommendedName>
    <alternativeName>
        <fullName evidence="9">N6-L-threonylcarbamoyladenine synthase</fullName>
        <shortName evidence="9">t(6)A synthase</shortName>
    </alternativeName>
    <alternativeName>
        <fullName evidence="9">t(6)A37 threonylcarbamoyladenosine biosynthesis protein Kae1</fullName>
    </alternativeName>
    <alternativeName>
        <fullName evidence="9">tRNA threonylcarbamoyladenosine biosynthesis protein Kae1</fullName>
    </alternativeName>
</protein>
<name>A0A7K4BZB8_9ARCH</name>
<dbReference type="GO" id="GO:0000408">
    <property type="term" value="C:EKC/KEOPS complex"/>
    <property type="evidence" value="ECO:0007669"/>
    <property type="project" value="InterPro"/>
</dbReference>
<keyword evidence="7 9" id="KW-0012">Acyltransferase</keyword>
<keyword evidence="6 9" id="KW-0408">Iron</keyword>
<feature type="binding site" evidence="9">
    <location>
        <begin position="139"/>
        <end position="143"/>
    </location>
    <ligand>
        <name>substrate</name>
    </ligand>
</feature>
<dbReference type="PRINTS" id="PR00789">
    <property type="entry name" value="OSIALOPTASE"/>
</dbReference>
<comment type="subcellular location">
    <subcellularLocation>
        <location evidence="1 9">Cytoplasm</location>
    </subcellularLocation>
</comment>
<dbReference type="PANTHER" id="PTHR11735:SF14">
    <property type="entry name" value="TRNA N6-ADENOSINE THREONYLCARBAMOYLTRANSFERASE"/>
    <property type="match status" value="1"/>
</dbReference>
<accession>A0A7K4BZB8</accession>
<evidence type="ECO:0000313" key="11">
    <source>
        <dbReference type="EMBL" id="NMA44578.1"/>
    </source>
</evidence>
<organism evidence="11 12">
    <name type="scientific">Candidatus Iainarchaeum sp</name>
    <dbReference type="NCBI Taxonomy" id="3101447"/>
    <lineage>
        <taxon>Archaea</taxon>
        <taxon>Candidatus Iainarchaeota</taxon>
        <taxon>Candidatus Iainarchaeia</taxon>
        <taxon>Candidatus Iainarchaeales</taxon>
        <taxon>Candidatus Iainarchaeaceae</taxon>
        <taxon>Candidatus Iainarchaeum</taxon>
    </lineage>
</organism>
<comment type="cofactor">
    <cofactor evidence="9">
        <name>Fe(2+)</name>
        <dbReference type="ChEBI" id="CHEBI:29033"/>
    </cofactor>
    <text evidence="9">Binds 1 Fe(2+) ion per subunit.</text>
</comment>
<dbReference type="NCBIfam" id="TIGR03722">
    <property type="entry name" value="arch_KAE1"/>
    <property type="match status" value="1"/>
</dbReference>
<evidence type="ECO:0000256" key="4">
    <source>
        <dbReference type="ARBA" id="ARBA00022694"/>
    </source>
</evidence>
<evidence type="ECO:0000256" key="3">
    <source>
        <dbReference type="ARBA" id="ARBA00022679"/>
    </source>
</evidence>
<comment type="caution">
    <text evidence="11">The sequence shown here is derived from an EMBL/GenBank/DDBJ whole genome shotgun (WGS) entry which is preliminary data.</text>
</comment>
<dbReference type="SUPFAM" id="SSF53067">
    <property type="entry name" value="Actin-like ATPase domain"/>
    <property type="match status" value="1"/>
</dbReference>
<dbReference type="InterPro" id="IPR000905">
    <property type="entry name" value="Gcp-like_dom"/>
</dbReference>
<dbReference type="FunFam" id="3.30.420.40:FF:000038">
    <property type="entry name" value="Probable tRNA N6-adenosine threonylcarbamoyltransferase"/>
    <property type="match status" value="1"/>
</dbReference>
<feature type="binding site" evidence="9">
    <location>
        <position position="184"/>
    </location>
    <ligand>
        <name>substrate</name>
    </ligand>
</feature>
<feature type="binding site" evidence="9">
    <location>
        <position position="171"/>
    </location>
    <ligand>
        <name>substrate</name>
    </ligand>
</feature>
<dbReference type="AlphaFoldDB" id="A0A7K4BZB8"/>
<dbReference type="GO" id="GO:0002949">
    <property type="term" value="P:tRNA threonylcarbamoyladenosine modification"/>
    <property type="evidence" value="ECO:0007669"/>
    <property type="project" value="UniProtKB-UniRule"/>
</dbReference>
<dbReference type="EC" id="2.3.1.234" evidence="9"/>